<dbReference type="Proteomes" id="UP000018217">
    <property type="component" value="Unassembled WGS sequence"/>
</dbReference>
<protein>
    <submittedName>
        <fullName evidence="1">Uncharacterized protein</fullName>
    </submittedName>
</protein>
<reference evidence="1 2" key="1">
    <citation type="journal article" date="2013" name="Syst. Appl. Microbiol.">
        <title>Phylogenetic position and virulence apparatus of the pear flower necrosis pathogen Erwinia piriflorinigrans CFBP 5888T as assessed by comparative genomics.</title>
        <authorList>
            <person name="Smits T.H."/>
            <person name="Rezzonico F."/>
            <person name="Lopez M.M."/>
            <person name="Blom J."/>
            <person name="Goesmann A."/>
            <person name="Frey J.E."/>
            <person name="Duffy B."/>
        </authorList>
    </citation>
    <scope>NUCLEOTIDE SEQUENCE [LARGE SCALE GENOMIC DNA]</scope>
    <source>
        <strain evidence="2">CFBP5888</strain>
    </source>
</reference>
<gene>
    <name evidence="1" type="ORF">EPIR_2718</name>
</gene>
<comment type="caution">
    <text evidence="1">The sequence shown here is derived from an EMBL/GenBank/DDBJ whole genome shotgun (WGS) entry which is preliminary data.</text>
</comment>
<dbReference type="EMBL" id="CAHS01000016">
    <property type="protein sequence ID" value="CCG88081.1"/>
    <property type="molecule type" value="Genomic_DNA"/>
</dbReference>
<accession>V5ZAZ3</accession>
<organism evidence="1 2">
    <name type="scientific">Erwinia piriflorinigrans CFBP 5888</name>
    <dbReference type="NCBI Taxonomy" id="1161919"/>
    <lineage>
        <taxon>Bacteria</taxon>
        <taxon>Pseudomonadati</taxon>
        <taxon>Pseudomonadota</taxon>
        <taxon>Gammaproteobacteria</taxon>
        <taxon>Enterobacterales</taxon>
        <taxon>Erwiniaceae</taxon>
        <taxon>Erwinia</taxon>
    </lineage>
</organism>
<proteinExistence type="predicted"/>
<evidence type="ECO:0000313" key="1">
    <source>
        <dbReference type="EMBL" id="CCG88081.1"/>
    </source>
</evidence>
<keyword evidence="2" id="KW-1185">Reference proteome</keyword>
<evidence type="ECO:0000313" key="2">
    <source>
        <dbReference type="Proteomes" id="UP000018217"/>
    </source>
</evidence>
<sequence>MLFGSLLFSPGFFRGFFVPEIHSSDSFSLSVFSAVFTAQCGYTSTSQ</sequence>
<dbReference type="AlphaFoldDB" id="V5ZAZ3"/>
<dbReference type="STRING" id="1161919.EPIR_2718"/>
<name>V5ZAZ3_9GAMM</name>